<dbReference type="FunFam" id="1.10.10.10:FF:000983">
    <property type="entry name" value="Uncharacterized protein"/>
    <property type="match status" value="1"/>
</dbReference>
<dbReference type="CDD" id="cd01670">
    <property type="entry name" value="Death"/>
    <property type="match status" value="1"/>
</dbReference>
<keyword evidence="7" id="KW-1185">Reference proteome</keyword>
<dbReference type="Proteomes" id="UP000001554">
    <property type="component" value="Chromosome 17"/>
</dbReference>
<dbReference type="InterPro" id="IPR011029">
    <property type="entry name" value="DEATH-like_dom_sf"/>
</dbReference>
<dbReference type="SUPFAM" id="SSF53756">
    <property type="entry name" value="UDP-Glycosyltransferase/glycogen phosphorylase"/>
    <property type="match status" value="1"/>
</dbReference>
<protein>
    <submittedName>
        <fullName evidence="8">Uncharacterized protein LOC118405086</fullName>
    </submittedName>
</protein>
<dbReference type="Pfam" id="PF16095">
    <property type="entry name" value="COR-A"/>
    <property type="match status" value="1"/>
</dbReference>
<feature type="region of interest" description="Disordered" evidence="4">
    <location>
        <begin position="106"/>
        <end position="199"/>
    </location>
</feature>
<sequence>MENILGGEFSSIPAELRGPEMATLYAEACRQGSLPVHSTRAQVVGQYRSGKTCFINRLMGEPIRLDEPITDGIQITPDVHTKTWKKSPEEIDEFGTGMAGLLLQSRQETKTSAEESDEMAETSPSQKKDTTESREVTKPHAQEGTEEVLPKTQDETGSVTLSTEITEEDSRGSLEKTGTSKPGQQAVTSSDNILKHQGQTKMLEEDIRDVSVRPTVIPGSVAETVKRMQDAGFTKLKEDLGTVKHPRLSFWDFGGQATYYGTHHCFITPRGVYILVMSLLQKLSYPVPDMDNKASVDNLRTGGDYMDHWLNSVCSHTQHLGKPEGKMQPQNTGRPPVVVVLTNKDKVSQEYITEYKEDIRSHLEGKAAGMLVMPEIFAVDNTTEDAVVDEIRNYLLQVARGLPHMGEEIPISWLHLMSKLRKKREEGKRFLKFQEIAKLAKHPDINITDKHILALVLSFFHDRGDIIFIDEPSLREDVTLQPQVMIDVFKTIITVPQYQQDRQTDPEVRKMWERLENDGILSDKLLTRIWEKKDQQLDKPFLLQHKSFLKALMEKFYLICNATPVGDVMEESHQEEIYFVPALLSCEKDNTMLYPGNMHICPQALYFVFSEKFLPSGMFCRLQALCVRRFGLQESSVFAGCGRFPTDDEEQAFVITKVNHYLKVELLSSSNILTEGLRVRKFLSSALFEIKEKWIPCIQYELCCSTQEDGGEPAFRVLPTGEGELGQRWGFPSLFRTVWMSEGPHSELTENSGGDGPVILQPKGDPNLIVGMHTIGPVLDTMEQGGGLTLDQCDHIRSQLTPVQRIRTVLEIKRRGEVQEYMLGAAVEMCLPEFKDLFRREERGKELMILHTDDYTAEFVSPLQTAMSESGVPHRTEMITSTDSITEKTVELLLNTKNRMVILVISPQALHHKHWSNLDYEFPVRNERLLLPVLLYPQGSRDQIVRVLQRRAPVLDSMNREEIEMKGGLVSERKLRDIVQKLVIDDQEEARLYQISKALGEEWTRLGQEMGLEKSVLDEMKGDDDTQAAMQMLKAWRIKTPHGPLHYLPQLEEALQNIARPDLAAAVQETYKEYRNGLKLTKLSPDMNEDRTWSLRLPGEGKYLCRRTDLGVVTPYLLHVTYRSANWSDNWQQVGEWMPVGPLVSIQCEDVEGPVDILLPHVLHLADNKVVTREDLQVVHVVGDSIELLPVTELTSSHAVTRFKKGSLFGVVGRTTKVFSVSRNCLLMAFRSLDDSDLSTLKAYIVSNTKDIKETITEDAKVEKFEPCGYKTCHLNPGDFYYLEGSVTNGGSEMVTISPKRLMFEDTLETNKFYEPFEVMVTADIWMDNTSLLHLELLKDTSDEAEETEPLSQLILGRYKRSRIAEGVDSGHSTPTELESVRRHLESTKLTDHYNRTDDLHPPQTLQPEAVLSDIRPDSSAAGSGAKPVVLLLSDEYGTSKGGVSTIHRQMASFLALKGAKVYSTVLDANQRDKDDAAADGVELIFPDTVKGDDRKPDLKWLTFDHQSRFPNLPTNVDFIVGHVNITSRAAKHIKAQRLPRAKIVQVTHVIPEDVARYKSEEKELSIQEEKAGIEDDLQHADVVVSVGPLVYDYYKNEMRQEEGHQMFLPEPSAIFQNTQVKYIDTETKVVLSIGRVKGVERVKGYDLAAKTMSRVIEELPNTKWRGRGISHEDFPESKAIIQANMKKGTFQFTPLKYGTQEDLSKDMQQAHVVLMPSRAEPFGLVGLEAIAAGVPVLVSHKSGLAWFLREDSDFDRPIVEIEDDDDKAAETLAKRIIKVLKDGGKEFEAANKLKKRLLASKYWKASHSKFLEIFGL</sequence>
<dbReference type="Gene3D" id="3.40.50.2000">
    <property type="entry name" value="Glycogen Phosphorylase B"/>
    <property type="match status" value="1"/>
</dbReference>
<dbReference type="InterPro" id="IPR036388">
    <property type="entry name" value="WH-like_DNA-bd_sf"/>
</dbReference>
<dbReference type="PANTHER" id="PTHR10454:SF248">
    <property type="entry name" value="CASPASE-8-LIKE"/>
    <property type="match status" value="1"/>
</dbReference>
<keyword evidence="3" id="KW-0677">Repeat</keyword>
<evidence type="ECO:0000259" key="5">
    <source>
        <dbReference type="PROSITE" id="PS50017"/>
    </source>
</evidence>
<dbReference type="CDD" id="cd03801">
    <property type="entry name" value="GT4_PimA-like"/>
    <property type="match status" value="1"/>
</dbReference>
<comment type="subcellular location">
    <subcellularLocation>
        <location evidence="1">Cytoplasm</location>
        <location evidence="1">Cytosol</location>
    </subcellularLocation>
</comment>
<dbReference type="GO" id="GO:0005829">
    <property type="term" value="C:cytosol"/>
    <property type="evidence" value="ECO:0007669"/>
    <property type="project" value="UniProtKB-SubCell"/>
</dbReference>
<feature type="compositionally biased region" description="Polar residues" evidence="4">
    <location>
        <begin position="176"/>
        <end position="199"/>
    </location>
</feature>
<dbReference type="FunFam" id="3.40.50.2000:FF:000190">
    <property type="entry name" value="Uncharacterized protein"/>
    <property type="match status" value="1"/>
</dbReference>
<gene>
    <name evidence="8" type="primary">LOC118405086</name>
</gene>
<keyword evidence="2" id="KW-0963">Cytoplasm</keyword>
<dbReference type="GO" id="GO:0043525">
    <property type="term" value="P:positive regulation of neuron apoptotic process"/>
    <property type="evidence" value="ECO:0000318"/>
    <property type="project" value="GO_Central"/>
</dbReference>
<feature type="compositionally biased region" description="Polar residues" evidence="4">
    <location>
        <begin position="155"/>
        <end position="164"/>
    </location>
</feature>
<dbReference type="SUPFAM" id="SSF52540">
    <property type="entry name" value="P-loop containing nucleoside triphosphate hydrolases"/>
    <property type="match status" value="1"/>
</dbReference>
<reference evidence="7" key="1">
    <citation type="journal article" date="2020" name="Nat. Ecol. Evol.">
        <title>Deeply conserved synteny resolves early events in vertebrate evolution.</title>
        <authorList>
            <person name="Simakov O."/>
            <person name="Marletaz F."/>
            <person name="Yue J.X."/>
            <person name="O'Connell B."/>
            <person name="Jenkins J."/>
            <person name="Brandt A."/>
            <person name="Calef R."/>
            <person name="Tung C.H."/>
            <person name="Huang T.K."/>
            <person name="Schmutz J."/>
            <person name="Satoh N."/>
            <person name="Yu J.K."/>
            <person name="Putnam N.H."/>
            <person name="Green R.E."/>
            <person name="Rokhsar D.S."/>
        </authorList>
    </citation>
    <scope>NUCLEOTIDE SEQUENCE [LARGE SCALE GENOMIC DNA]</scope>
    <source>
        <strain evidence="7">S238N-H82</strain>
    </source>
</reference>
<reference evidence="8" key="2">
    <citation type="submission" date="2025-08" db="UniProtKB">
        <authorList>
            <consortium name="RefSeq"/>
        </authorList>
    </citation>
    <scope>IDENTIFICATION</scope>
    <source>
        <strain evidence="8">S238N-H82</strain>
        <tissue evidence="8">Testes</tissue>
    </source>
</reference>
<dbReference type="Gene3D" id="3.40.50.300">
    <property type="entry name" value="P-loop containing nucleotide triphosphate hydrolases"/>
    <property type="match status" value="1"/>
</dbReference>
<dbReference type="GO" id="GO:0005737">
    <property type="term" value="C:cytoplasm"/>
    <property type="evidence" value="ECO:0000318"/>
    <property type="project" value="GO_Central"/>
</dbReference>
<evidence type="ECO:0000313" key="8">
    <source>
        <dbReference type="RefSeq" id="XP_035660379.1"/>
    </source>
</evidence>
<dbReference type="Pfam" id="PF00531">
    <property type="entry name" value="Death"/>
    <property type="match status" value="1"/>
</dbReference>
<dbReference type="SMART" id="SM00005">
    <property type="entry name" value="DEATH"/>
    <property type="match status" value="1"/>
</dbReference>
<dbReference type="OrthoDB" id="5962960at2759"/>
<dbReference type="Gene3D" id="1.10.533.10">
    <property type="entry name" value="Death Domain, Fas"/>
    <property type="match status" value="1"/>
</dbReference>
<feature type="domain" description="Death" evidence="5">
    <location>
        <begin position="988"/>
        <end position="1071"/>
    </location>
</feature>
<organism evidence="7 8">
    <name type="scientific">Branchiostoma floridae</name>
    <name type="common">Florida lancelet</name>
    <name type="synonym">Amphioxus</name>
    <dbReference type="NCBI Taxonomy" id="7739"/>
    <lineage>
        <taxon>Eukaryota</taxon>
        <taxon>Metazoa</taxon>
        <taxon>Chordata</taxon>
        <taxon>Cephalochordata</taxon>
        <taxon>Leptocardii</taxon>
        <taxon>Amphioxiformes</taxon>
        <taxon>Branchiostomatidae</taxon>
        <taxon>Branchiostoma</taxon>
    </lineage>
</organism>
<evidence type="ECO:0000313" key="7">
    <source>
        <dbReference type="Proteomes" id="UP000001554"/>
    </source>
</evidence>
<feature type="compositionally biased region" description="Basic and acidic residues" evidence="4">
    <location>
        <begin position="126"/>
        <end position="154"/>
    </location>
</feature>
<evidence type="ECO:0000259" key="6">
    <source>
        <dbReference type="PROSITE" id="PS51830"/>
    </source>
</evidence>
<dbReference type="InterPro" id="IPR002398">
    <property type="entry name" value="Pept_C14"/>
</dbReference>
<evidence type="ECO:0000256" key="2">
    <source>
        <dbReference type="ARBA" id="ARBA00022490"/>
    </source>
</evidence>
<proteinExistence type="predicted"/>
<dbReference type="GeneID" id="118405086"/>
<dbReference type="InterPro" id="IPR025307">
    <property type="entry name" value="FIIND_dom"/>
</dbReference>
<accession>A0A9J7KFG4</accession>
<dbReference type="InterPro" id="IPR027417">
    <property type="entry name" value="P-loop_NTPase"/>
</dbReference>
<dbReference type="PROSITE" id="PS50017">
    <property type="entry name" value="DEATH_DOMAIN"/>
    <property type="match status" value="1"/>
</dbReference>
<dbReference type="Pfam" id="PF13553">
    <property type="entry name" value="FIIND"/>
    <property type="match status" value="1"/>
</dbReference>
<evidence type="ECO:0000256" key="3">
    <source>
        <dbReference type="ARBA" id="ARBA00022737"/>
    </source>
</evidence>
<dbReference type="Gene3D" id="3.30.70.1390">
    <property type="entry name" value="ROC domain from the Parkinson's disease-associated leucine-rich repeat kinase 2"/>
    <property type="match status" value="1"/>
</dbReference>
<dbReference type="GO" id="GO:0006508">
    <property type="term" value="P:proteolysis"/>
    <property type="evidence" value="ECO:0007669"/>
    <property type="project" value="InterPro"/>
</dbReference>
<dbReference type="SUPFAM" id="SSF47986">
    <property type="entry name" value="DEATH domain"/>
    <property type="match status" value="1"/>
</dbReference>
<evidence type="ECO:0000256" key="4">
    <source>
        <dbReference type="SAM" id="MobiDB-lite"/>
    </source>
</evidence>
<dbReference type="InterPro" id="IPR032171">
    <property type="entry name" value="COR-A"/>
</dbReference>
<dbReference type="PROSITE" id="PS51830">
    <property type="entry name" value="FIIND"/>
    <property type="match status" value="1"/>
</dbReference>
<dbReference type="GO" id="GO:0006915">
    <property type="term" value="P:apoptotic process"/>
    <property type="evidence" value="ECO:0000318"/>
    <property type="project" value="GO_Central"/>
</dbReference>
<dbReference type="PANTHER" id="PTHR10454">
    <property type="entry name" value="CASPASE"/>
    <property type="match status" value="1"/>
</dbReference>
<dbReference type="RefSeq" id="XP_035660379.1">
    <property type="nucleotide sequence ID" value="XM_035804486.1"/>
</dbReference>
<dbReference type="GO" id="GO:0007165">
    <property type="term" value="P:signal transduction"/>
    <property type="evidence" value="ECO:0007669"/>
    <property type="project" value="InterPro"/>
</dbReference>
<dbReference type="KEGG" id="bfo:118405086"/>
<name>A0A9J7KFG4_BRAFL</name>
<dbReference type="GO" id="GO:0004197">
    <property type="term" value="F:cysteine-type endopeptidase activity"/>
    <property type="evidence" value="ECO:0000318"/>
    <property type="project" value="GO_Central"/>
</dbReference>
<feature type="domain" description="FIIND" evidence="6">
    <location>
        <begin position="1074"/>
        <end position="1357"/>
    </location>
</feature>
<dbReference type="Gene3D" id="1.10.10.10">
    <property type="entry name" value="Winged helix-like DNA-binding domain superfamily/Winged helix DNA-binding domain"/>
    <property type="match status" value="1"/>
</dbReference>
<evidence type="ECO:0000256" key="1">
    <source>
        <dbReference type="ARBA" id="ARBA00004514"/>
    </source>
</evidence>
<dbReference type="Pfam" id="PF20706">
    <property type="entry name" value="GT4-conflict"/>
    <property type="match status" value="1"/>
</dbReference>
<dbReference type="InterPro" id="IPR000488">
    <property type="entry name" value="Death_dom"/>
</dbReference>